<protein>
    <submittedName>
        <fullName evidence="1">Uncharacterized protein</fullName>
    </submittedName>
</protein>
<dbReference type="KEGG" id="mpsy:CEK71_15640"/>
<accession>A0A1Z4C1J3</accession>
<gene>
    <name evidence="1" type="ORF">CEK71_15640</name>
</gene>
<organism evidence="1 2">
    <name type="scientific">Methylovulum psychrotolerans</name>
    <dbReference type="NCBI Taxonomy" id="1704499"/>
    <lineage>
        <taxon>Bacteria</taxon>
        <taxon>Pseudomonadati</taxon>
        <taxon>Pseudomonadota</taxon>
        <taxon>Gammaproteobacteria</taxon>
        <taxon>Methylococcales</taxon>
        <taxon>Methylococcaceae</taxon>
        <taxon>Methylovulum</taxon>
    </lineage>
</organism>
<sequence>MAMKKTIESLGTDYYDVRYVINHIGINYYEANALVIRKDTGEETRYSCIRCGNNSEDIENEIYIALLQHHDIFMAKPHDWDSATKKLLARLNALQNHKIGFLIGLRESVEEGRFEDYIEKNYAAFLQHVTDETRQLVIGIEALEPKERQSLLIADDEVYKNPIDIWNLEELTLKNRIFTFFNNPSEQEIELHNIHVERMRGCDSGG</sequence>
<proteinExistence type="predicted"/>
<reference evidence="1 2" key="1">
    <citation type="submission" date="2017-06" db="EMBL/GenBank/DDBJ databases">
        <title>Genome Sequencing of the methanotroph Methylovulum psychrotolerants str. HV10-M2 isolated from a high-altitude environment.</title>
        <authorList>
            <person name="Mateos-Rivera A."/>
        </authorList>
    </citation>
    <scope>NUCLEOTIDE SEQUENCE [LARGE SCALE GENOMIC DNA]</scope>
    <source>
        <strain evidence="1 2">HV10_M2</strain>
    </source>
</reference>
<dbReference type="EMBL" id="CP022129">
    <property type="protein sequence ID" value="ASF47379.1"/>
    <property type="molecule type" value="Genomic_DNA"/>
</dbReference>
<evidence type="ECO:0000313" key="1">
    <source>
        <dbReference type="EMBL" id="ASF47379.1"/>
    </source>
</evidence>
<dbReference type="AlphaFoldDB" id="A0A1Z4C1J3"/>
<dbReference type="Proteomes" id="UP000197019">
    <property type="component" value="Chromosome"/>
</dbReference>
<keyword evidence="2" id="KW-1185">Reference proteome</keyword>
<evidence type="ECO:0000313" key="2">
    <source>
        <dbReference type="Proteomes" id="UP000197019"/>
    </source>
</evidence>
<name>A0A1Z4C1J3_9GAMM</name>